<feature type="domain" description="UBZ4-type" evidence="7">
    <location>
        <begin position="210"/>
        <end position="237"/>
    </location>
</feature>
<organism evidence="8 9">
    <name type="scientific">Entamoeba invadens IP1</name>
    <dbReference type="NCBI Taxonomy" id="370355"/>
    <lineage>
        <taxon>Eukaryota</taxon>
        <taxon>Amoebozoa</taxon>
        <taxon>Evosea</taxon>
        <taxon>Archamoebae</taxon>
        <taxon>Mastigamoebida</taxon>
        <taxon>Entamoebidae</taxon>
        <taxon>Entamoeba</taxon>
    </lineage>
</organism>
<evidence type="ECO:0000256" key="5">
    <source>
        <dbReference type="ARBA" id="ARBA00023204"/>
    </source>
</evidence>
<dbReference type="EMBL" id="KB206860">
    <property type="protein sequence ID" value="ELP87321.1"/>
    <property type="molecule type" value="Genomic_DNA"/>
</dbReference>
<keyword evidence="5 6" id="KW-0234">DNA repair</keyword>
<evidence type="ECO:0000256" key="4">
    <source>
        <dbReference type="ARBA" id="ARBA00022833"/>
    </source>
</evidence>
<proteinExistence type="predicted"/>
<keyword evidence="9" id="KW-1185">Reference proteome</keyword>
<evidence type="ECO:0000313" key="9">
    <source>
        <dbReference type="Proteomes" id="UP000014680"/>
    </source>
</evidence>
<dbReference type="GeneID" id="14886218"/>
<keyword evidence="1" id="KW-0479">Metal-binding</keyword>
<dbReference type="PROSITE" id="PS00028">
    <property type="entry name" value="ZINC_FINGER_C2H2_1"/>
    <property type="match status" value="1"/>
</dbReference>
<keyword evidence="3 6" id="KW-0863">Zinc-finger</keyword>
<dbReference type="GO" id="GO:0006281">
    <property type="term" value="P:DNA repair"/>
    <property type="evidence" value="ECO:0007669"/>
    <property type="project" value="UniProtKB-KW"/>
</dbReference>
<dbReference type="Gene3D" id="3.30.160.60">
    <property type="entry name" value="Classic Zinc Finger"/>
    <property type="match status" value="1"/>
</dbReference>
<dbReference type="SMART" id="SM00734">
    <property type="entry name" value="ZnF_Rad18"/>
    <property type="match status" value="3"/>
</dbReference>
<name>A0A0A1U655_ENTIV</name>
<evidence type="ECO:0000256" key="2">
    <source>
        <dbReference type="ARBA" id="ARBA00022763"/>
    </source>
</evidence>
<keyword evidence="2 6" id="KW-0227">DNA damage</keyword>
<dbReference type="SMART" id="SM00355">
    <property type="entry name" value="ZnF_C2H2"/>
    <property type="match status" value="3"/>
</dbReference>
<dbReference type="RefSeq" id="XP_004254092.1">
    <property type="nucleotide sequence ID" value="XM_004254044.1"/>
</dbReference>
<dbReference type="Proteomes" id="UP000014680">
    <property type="component" value="Unassembled WGS sequence"/>
</dbReference>
<protein>
    <recommendedName>
        <fullName evidence="7">UBZ4-type domain-containing protein</fullName>
    </recommendedName>
</protein>
<evidence type="ECO:0000259" key="7">
    <source>
        <dbReference type="PROSITE" id="PS51908"/>
    </source>
</evidence>
<evidence type="ECO:0000256" key="3">
    <source>
        <dbReference type="ARBA" id="ARBA00022771"/>
    </source>
</evidence>
<dbReference type="InterPro" id="IPR013087">
    <property type="entry name" value="Znf_C2H2_type"/>
</dbReference>
<dbReference type="KEGG" id="eiv:EIN_095780"/>
<dbReference type="GO" id="GO:0008270">
    <property type="term" value="F:zinc ion binding"/>
    <property type="evidence" value="ECO:0007669"/>
    <property type="project" value="UniProtKB-KW"/>
</dbReference>
<evidence type="ECO:0000313" key="8">
    <source>
        <dbReference type="EMBL" id="ELP87321.1"/>
    </source>
</evidence>
<reference evidence="8 9" key="1">
    <citation type="submission" date="2012-10" db="EMBL/GenBank/DDBJ databases">
        <authorList>
            <person name="Zafar N."/>
            <person name="Inman J."/>
            <person name="Hall N."/>
            <person name="Lorenzi H."/>
            <person name="Caler E."/>
        </authorList>
    </citation>
    <scope>NUCLEOTIDE SEQUENCE [LARGE SCALE GENOMIC DNA]</scope>
    <source>
        <strain evidence="8 9">IP1</strain>
    </source>
</reference>
<dbReference type="AlphaFoldDB" id="A0A0A1U655"/>
<dbReference type="InterPro" id="IPR006642">
    <property type="entry name" value="Rad18_UBZ4"/>
</dbReference>
<keyword evidence="4" id="KW-0862">Zinc</keyword>
<dbReference type="PROSITE" id="PS51908">
    <property type="entry name" value="ZF_UBZ4"/>
    <property type="match status" value="1"/>
</dbReference>
<accession>A0A0A1U655</accession>
<sequence>MSELVKFQNTSSSISLDTSLLDKKLSEVDTKITSLEQKKDATAAEQEIVVLKSALNTLLDKVLLLENSHKELLARVSLLESSKDISKNVIQNVIPSVNEPVKAEPIELEKPHPVVLPTAAPKEQPKPVITEAQKVECIICHQKVLASTLFEHVKNHGQVKPDQTLPQPKPIQQPQQIKPIVQPQQPVKVEVNPVEPVQPQVDHKDDGDLIVDCPICGKHLPQKEIEKHLDQHLMDDKKFECPFCFQDMKNAKDLQKHVASVHKE</sequence>
<dbReference type="VEuPathDB" id="AmoebaDB:EIN_095780"/>
<evidence type="ECO:0000256" key="6">
    <source>
        <dbReference type="PROSITE-ProRule" id="PRU01256"/>
    </source>
</evidence>
<evidence type="ECO:0000256" key="1">
    <source>
        <dbReference type="ARBA" id="ARBA00022723"/>
    </source>
</evidence>
<dbReference type="GO" id="GO:0003677">
    <property type="term" value="F:DNA binding"/>
    <property type="evidence" value="ECO:0007669"/>
    <property type="project" value="InterPro"/>
</dbReference>
<gene>
    <name evidence="8" type="ORF">EIN_095780</name>
</gene>